<protein>
    <submittedName>
        <fullName evidence="2">Multifunctional non-homologous end joining protein LigD</fullName>
    </submittedName>
</protein>
<dbReference type="Proteomes" id="UP001055101">
    <property type="component" value="Unassembled WGS sequence"/>
</dbReference>
<sequence>MFDLDPGDGVGWEQLVTGANEVRKRLHALGFAAFVKTTGGKGLHVVVPIEPEASWAEARAFSKRLATEIAKDAPDLYVATVAKSARPGRIFLDYLRNQRGATAVSAFSTRARPGAPVSVPVTWDELPSLGSGGRFTVETLASRLRAIWTDPWTEFSDAARPLNRAGRTDRRRS</sequence>
<evidence type="ECO:0000259" key="1">
    <source>
        <dbReference type="Pfam" id="PF21686"/>
    </source>
</evidence>
<name>A0ABQ4TLE8_9HYPH</name>
<reference evidence="2" key="1">
    <citation type="journal article" date="2021" name="Front. Microbiol.">
        <title>Comprehensive Comparative Genomics and Phenotyping of Methylobacterium Species.</title>
        <authorList>
            <person name="Alessa O."/>
            <person name="Ogura Y."/>
            <person name="Fujitani Y."/>
            <person name="Takami H."/>
            <person name="Hayashi T."/>
            <person name="Sahin N."/>
            <person name="Tani A."/>
        </authorList>
    </citation>
    <scope>NUCLEOTIDE SEQUENCE</scope>
    <source>
        <strain evidence="2">DSM 23674</strain>
    </source>
</reference>
<feature type="domain" description="DNA ligase D polymerase" evidence="1">
    <location>
        <begin position="1"/>
        <end position="152"/>
    </location>
</feature>
<evidence type="ECO:0000313" key="3">
    <source>
        <dbReference type="Proteomes" id="UP001055101"/>
    </source>
</evidence>
<keyword evidence="3" id="KW-1185">Reference proteome</keyword>
<proteinExistence type="predicted"/>
<dbReference type="PANTHER" id="PTHR42705">
    <property type="entry name" value="BIFUNCTIONAL NON-HOMOLOGOUS END JOINING PROTEIN LIGD"/>
    <property type="match status" value="1"/>
</dbReference>
<gene>
    <name evidence="2" type="primary">ligD_1</name>
    <name evidence="2" type="ORF">EKPJFOCH_1325</name>
</gene>
<dbReference type="PANTHER" id="PTHR42705:SF2">
    <property type="entry name" value="BIFUNCTIONAL NON-HOMOLOGOUS END JOINING PROTEIN LIGD"/>
    <property type="match status" value="1"/>
</dbReference>
<reference evidence="2" key="2">
    <citation type="submission" date="2021-08" db="EMBL/GenBank/DDBJ databases">
        <authorList>
            <person name="Tani A."/>
            <person name="Ola A."/>
            <person name="Ogura Y."/>
            <person name="Katsura K."/>
            <person name="Hayashi T."/>
        </authorList>
    </citation>
    <scope>NUCLEOTIDE SEQUENCE</scope>
    <source>
        <strain evidence="2">DSM 23674</strain>
    </source>
</reference>
<dbReference type="Pfam" id="PF21686">
    <property type="entry name" value="LigD_Prim-Pol"/>
    <property type="match status" value="1"/>
</dbReference>
<organism evidence="2 3">
    <name type="scientific">Methylobacterium thuringiense</name>
    <dbReference type="NCBI Taxonomy" id="1003091"/>
    <lineage>
        <taxon>Bacteria</taxon>
        <taxon>Pseudomonadati</taxon>
        <taxon>Pseudomonadota</taxon>
        <taxon>Alphaproteobacteria</taxon>
        <taxon>Hyphomicrobiales</taxon>
        <taxon>Methylobacteriaceae</taxon>
        <taxon>Methylobacterium</taxon>
    </lineage>
</organism>
<dbReference type="Gene3D" id="3.90.920.10">
    <property type="entry name" value="DNA primase, PRIM domain"/>
    <property type="match status" value="1"/>
</dbReference>
<accession>A0ABQ4TLE8</accession>
<dbReference type="InterPro" id="IPR014145">
    <property type="entry name" value="LigD_pol_dom"/>
</dbReference>
<dbReference type="InterPro" id="IPR052171">
    <property type="entry name" value="NHEJ_LigD"/>
</dbReference>
<evidence type="ECO:0000313" key="2">
    <source>
        <dbReference type="EMBL" id="GJE54840.1"/>
    </source>
</evidence>
<comment type="caution">
    <text evidence="2">The sequence shown here is derived from an EMBL/GenBank/DDBJ whole genome shotgun (WGS) entry which is preliminary data.</text>
</comment>
<dbReference type="EMBL" id="BPRA01000006">
    <property type="protein sequence ID" value="GJE54840.1"/>
    <property type="molecule type" value="Genomic_DNA"/>
</dbReference>